<dbReference type="PANTHER" id="PTHR45969:SF69">
    <property type="entry name" value="FINGER DOMAIN PROTEIN, PUTATIVE (AFU_ORTHOLOGUE AFUA_3G12190)-RELATED"/>
    <property type="match status" value="1"/>
</dbReference>
<accession>A0AAV1A964</accession>
<gene>
    <name evidence="6" type="ORF">VFH_IV019160</name>
</gene>
<dbReference type="Proteomes" id="UP001157006">
    <property type="component" value="Chromosome 4"/>
</dbReference>
<evidence type="ECO:0000313" key="7">
    <source>
        <dbReference type="Proteomes" id="UP001157006"/>
    </source>
</evidence>
<dbReference type="InterPro" id="IPR013083">
    <property type="entry name" value="Znf_RING/FYVE/PHD"/>
</dbReference>
<reference evidence="6 7" key="1">
    <citation type="submission" date="2023-01" db="EMBL/GenBank/DDBJ databases">
        <authorList>
            <person name="Kreplak J."/>
        </authorList>
    </citation>
    <scope>NUCLEOTIDE SEQUENCE [LARGE SCALE GENOMIC DNA]</scope>
</reference>
<evidence type="ECO:0000256" key="1">
    <source>
        <dbReference type="ARBA" id="ARBA00022723"/>
    </source>
</evidence>
<keyword evidence="3" id="KW-0862">Zinc</keyword>
<dbReference type="PROSITE" id="PS50089">
    <property type="entry name" value="ZF_RING_2"/>
    <property type="match status" value="1"/>
</dbReference>
<dbReference type="GO" id="GO:0008270">
    <property type="term" value="F:zinc ion binding"/>
    <property type="evidence" value="ECO:0007669"/>
    <property type="project" value="UniProtKB-KW"/>
</dbReference>
<dbReference type="PANTHER" id="PTHR45969">
    <property type="entry name" value="RING ZINC FINGER PROTEIN-RELATED"/>
    <property type="match status" value="1"/>
</dbReference>
<dbReference type="SMART" id="SM00184">
    <property type="entry name" value="RING"/>
    <property type="match status" value="1"/>
</dbReference>
<dbReference type="Gene3D" id="3.30.40.10">
    <property type="entry name" value="Zinc/RING finger domain, C3HC4 (zinc finger)"/>
    <property type="match status" value="1"/>
</dbReference>
<dbReference type="SUPFAM" id="SSF57850">
    <property type="entry name" value="RING/U-box"/>
    <property type="match status" value="1"/>
</dbReference>
<evidence type="ECO:0000259" key="5">
    <source>
        <dbReference type="PROSITE" id="PS50089"/>
    </source>
</evidence>
<protein>
    <recommendedName>
        <fullName evidence="5">RING-type domain-containing protein</fullName>
    </recommendedName>
</protein>
<organism evidence="6 7">
    <name type="scientific">Vicia faba</name>
    <name type="common">Broad bean</name>
    <name type="synonym">Faba vulgaris</name>
    <dbReference type="NCBI Taxonomy" id="3906"/>
    <lineage>
        <taxon>Eukaryota</taxon>
        <taxon>Viridiplantae</taxon>
        <taxon>Streptophyta</taxon>
        <taxon>Embryophyta</taxon>
        <taxon>Tracheophyta</taxon>
        <taxon>Spermatophyta</taxon>
        <taxon>Magnoliopsida</taxon>
        <taxon>eudicotyledons</taxon>
        <taxon>Gunneridae</taxon>
        <taxon>Pentapetalae</taxon>
        <taxon>rosids</taxon>
        <taxon>fabids</taxon>
        <taxon>Fabales</taxon>
        <taxon>Fabaceae</taxon>
        <taxon>Papilionoideae</taxon>
        <taxon>50 kb inversion clade</taxon>
        <taxon>NPAAA clade</taxon>
        <taxon>Hologalegina</taxon>
        <taxon>IRL clade</taxon>
        <taxon>Fabeae</taxon>
        <taxon>Vicia</taxon>
    </lineage>
</organism>
<dbReference type="Pfam" id="PF13639">
    <property type="entry name" value="zf-RING_2"/>
    <property type="match status" value="1"/>
</dbReference>
<name>A0AAV1A964_VICFA</name>
<keyword evidence="1" id="KW-0479">Metal-binding</keyword>
<keyword evidence="7" id="KW-1185">Reference proteome</keyword>
<keyword evidence="2 4" id="KW-0863">Zinc-finger</keyword>
<dbReference type="AlphaFoldDB" id="A0AAV1A964"/>
<evidence type="ECO:0000256" key="2">
    <source>
        <dbReference type="ARBA" id="ARBA00022771"/>
    </source>
</evidence>
<dbReference type="GO" id="GO:0061630">
    <property type="term" value="F:ubiquitin protein ligase activity"/>
    <property type="evidence" value="ECO:0007669"/>
    <property type="project" value="TreeGrafter"/>
</dbReference>
<evidence type="ECO:0000313" key="6">
    <source>
        <dbReference type="EMBL" id="CAI8607034.1"/>
    </source>
</evidence>
<evidence type="ECO:0000256" key="3">
    <source>
        <dbReference type="ARBA" id="ARBA00022833"/>
    </source>
</evidence>
<dbReference type="GO" id="GO:0016567">
    <property type="term" value="P:protein ubiquitination"/>
    <property type="evidence" value="ECO:0007669"/>
    <property type="project" value="TreeGrafter"/>
</dbReference>
<sequence length="266" mass="30559">MLIPLALVDDVAILDLGQQHPRTHDNMFPRTHDNMLHPVYVLFDSRTMSHYHHPTTTPPPPWSVNMYNNVPRRLMSHNHNNVPTRLLSHNHNNVPRRLMSHNQNNVPRRLMSHNQNNVPRRLMSHNHNNLPRRLMSHNRNNVSSRFTSSTSHSNVSSRFTSSTVSVIDETLVYDSTITNNIPRTRSFYLHHNNNGTRASSSPVIGVQEHFTTSTTDAESICCICLAHLSNASSTPIRLRCSHIFHTECIQKWVNIRQTCPLCRADV</sequence>
<proteinExistence type="predicted"/>
<dbReference type="InterPro" id="IPR001841">
    <property type="entry name" value="Znf_RING"/>
</dbReference>
<evidence type="ECO:0000256" key="4">
    <source>
        <dbReference type="PROSITE-ProRule" id="PRU00175"/>
    </source>
</evidence>
<feature type="domain" description="RING-type" evidence="5">
    <location>
        <begin position="221"/>
        <end position="263"/>
    </location>
</feature>
<dbReference type="EMBL" id="OX451739">
    <property type="protein sequence ID" value="CAI8607034.1"/>
    <property type="molecule type" value="Genomic_DNA"/>
</dbReference>